<protein>
    <submittedName>
        <fullName evidence="2">Flp family type IVb pilin</fullName>
    </submittedName>
</protein>
<keyword evidence="3" id="KW-1185">Reference proteome</keyword>
<dbReference type="EMBL" id="QDKH01000006">
    <property type="protein sequence ID" value="PWC17699.1"/>
    <property type="molecule type" value="Genomic_DNA"/>
</dbReference>
<evidence type="ECO:0000313" key="2">
    <source>
        <dbReference type="EMBL" id="PWC17699.1"/>
    </source>
</evidence>
<dbReference type="Proteomes" id="UP000296159">
    <property type="component" value="Unassembled WGS sequence"/>
</dbReference>
<organism evidence="2 3">
    <name type="scientific">Brenneria corticis</name>
    <dbReference type="NCBI Taxonomy" id="2173106"/>
    <lineage>
        <taxon>Bacteria</taxon>
        <taxon>Pseudomonadati</taxon>
        <taxon>Pseudomonadota</taxon>
        <taxon>Gammaproteobacteria</taxon>
        <taxon>Enterobacterales</taxon>
        <taxon>Pectobacteriaceae</taxon>
        <taxon>Brenneria</taxon>
    </lineage>
</organism>
<proteinExistence type="predicted"/>
<evidence type="ECO:0000256" key="1">
    <source>
        <dbReference type="SAM" id="Phobius"/>
    </source>
</evidence>
<gene>
    <name evidence="2" type="ORF">DDT56_05430</name>
</gene>
<dbReference type="Pfam" id="PF04964">
    <property type="entry name" value="Flp_Fap"/>
    <property type="match status" value="1"/>
</dbReference>
<name>A0A2U1U7S8_9GAMM</name>
<dbReference type="AlphaFoldDB" id="A0A2U1U7S8"/>
<feature type="transmembrane region" description="Helical" evidence="1">
    <location>
        <begin position="20"/>
        <end position="39"/>
    </location>
</feature>
<sequence length="67" mass="7156">MRNLFKILQKDERGVSALEYAILAGVIVVIVASGVTLFGEQVNTLFDNANTSIQKAVDSSTDNTPGD</sequence>
<keyword evidence="1" id="KW-0812">Transmembrane</keyword>
<dbReference type="InterPro" id="IPR007047">
    <property type="entry name" value="Flp_Fap"/>
</dbReference>
<comment type="caution">
    <text evidence="2">The sequence shown here is derived from an EMBL/GenBank/DDBJ whole genome shotgun (WGS) entry which is preliminary data.</text>
</comment>
<accession>A0A2U1U7S8</accession>
<evidence type="ECO:0000313" key="3">
    <source>
        <dbReference type="Proteomes" id="UP000296159"/>
    </source>
</evidence>
<keyword evidence="1" id="KW-0472">Membrane</keyword>
<keyword evidence="1" id="KW-1133">Transmembrane helix</keyword>
<reference evidence="2 3" key="1">
    <citation type="submission" date="2018-04" db="EMBL/GenBank/DDBJ databases">
        <title>Brenneria corticis sp.nov.</title>
        <authorList>
            <person name="Li Y."/>
        </authorList>
    </citation>
    <scope>NUCLEOTIDE SEQUENCE [LARGE SCALE GENOMIC DNA]</scope>
    <source>
        <strain evidence="2 3">CFCC 11842</strain>
    </source>
</reference>